<evidence type="ECO:0000313" key="2">
    <source>
        <dbReference type="Proteomes" id="UP000316621"/>
    </source>
</evidence>
<organism evidence="1 2">
    <name type="scientific">Papaver somniferum</name>
    <name type="common">Opium poppy</name>
    <dbReference type="NCBI Taxonomy" id="3469"/>
    <lineage>
        <taxon>Eukaryota</taxon>
        <taxon>Viridiplantae</taxon>
        <taxon>Streptophyta</taxon>
        <taxon>Embryophyta</taxon>
        <taxon>Tracheophyta</taxon>
        <taxon>Spermatophyta</taxon>
        <taxon>Magnoliopsida</taxon>
        <taxon>Ranunculales</taxon>
        <taxon>Papaveraceae</taxon>
        <taxon>Papaveroideae</taxon>
        <taxon>Papaver</taxon>
    </lineage>
</organism>
<sequence length="61" mass="7292">MSKLKDGEEESEDCRQWVLKFRNLQVEEEAKPCLLFTITYLGFVQQIPEVHQWGSNLSYWN</sequence>
<proteinExistence type="predicted"/>
<evidence type="ECO:0000313" key="1">
    <source>
        <dbReference type="EMBL" id="RZC66046.1"/>
    </source>
</evidence>
<dbReference type="Proteomes" id="UP000316621">
    <property type="component" value="Chromosome 6"/>
</dbReference>
<dbReference type="Gramene" id="RZC66046">
    <property type="protein sequence ID" value="RZC66046"/>
    <property type="gene ID" value="C5167_009734"/>
</dbReference>
<dbReference type="EMBL" id="CM010720">
    <property type="protein sequence ID" value="RZC66046.1"/>
    <property type="molecule type" value="Genomic_DNA"/>
</dbReference>
<keyword evidence="2" id="KW-1185">Reference proteome</keyword>
<protein>
    <submittedName>
        <fullName evidence="1">Uncharacterized protein</fullName>
    </submittedName>
</protein>
<dbReference type="AlphaFoldDB" id="A0A4Y7JZQ2"/>
<accession>A0A4Y7JZQ2</accession>
<reference evidence="1 2" key="1">
    <citation type="journal article" date="2018" name="Science">
        <title>The opium poppy genome and morphinan production.</title>
        <authorList>
            <person name="Guo L."/>
            <person name="Winzer T."/>
            <person name="Yang X."/>
            <person name="Li Y."/>
            <person name="Ning Z."/>
            <person name="He Z."/>
            <person name="Teodor R."/>
            <person name="Lu Y."/>
            <person name="Bowser T.A."/>
            <person name="Graham I.A."/>
            <person name="Ye K."/>
        </authorList>
    </citation>
    <scope>NUCLEOTIDE SEQUENCE [LARGE SCALE GENOMIC DNA]</scope>
    <source>
        <strain evidence="2">cv. HN1</strain>
        <tissue evidence="1">Leaves</tissue>
    </source>
</reference>
<name>A0A4Y7JZQ2_PAPSO</name>
<gene>
    <name evidence="1" type="ORF">C5167_009734</name>
</gene>